<evidence type="ECO:0000256" key="3">
    <source>
        <dbReference type="ARBA" id="ARBA00013969"/>
    </source>
</evidence>
<reference evidence="12 13" key="1">
    <citation type="journal article" date="2019" name="PLoS ONE">
        <title>Comparative genome analysis indicates high evolutionary potential of pathogenicity genes in Colletotrichum tanaceti.</title>
        <authorList>
            <person name="Lelwala R.V."/>
            <person name="Korhonen P.K."/>
            <person name="Young N.D."/>
            <person name="Scott J.B."/>
            <person name="Ades P.A."/>
            <person name="Gasser R.B."/>
            <person name="Taylor P.W.J."/>
        </authorList>
    </citation>
    <scope>NUCLEOTIDE SEQUENCE [LARGE SCALE GENOMIC DNA]</scope>
    <source>
        <strain evidence="12">BRIP57314</strain>
    </source>
</reference>
<keyword evidence="6" id="KW-0159">Chromosome partition</keyword>
<dbReference type="PANTHER" id="PTHR12772">
    <property type="entry name" value="DNA REPLICATION COMPLEX GINS PROTEIN PSF2"/>
    <property type="match status" value="1"/>
</dbReference>
<evidence type="ECO:0000259" key="11">
    <source>
        <dbReference type="Pfam" id="PF25005"/>
    </source>
</evidence>
<proteinExistence type="inferred from homology"/>
<organism evidence="12 13">
    <name type="scientific">Colletotrichum tanaceti</name>
    <dbReference type="NCBI Taxonomy" id="1306861"/>
    <lineage>
        <taxon>Eukaryota</taxon>
        <taxon>Fungi</taxon>
        <taxon>Dikarya</taxon>
        <taxon>Ascomycota</taxon>
        <taxon>Pezizomycotina</taxon>
        <taxon>Sordariomycetes</taxon>
        <taxon>Hypocreomycetidae</taxon>
        <taxon>Glomerellales</taxon>
        <taxon>Glomerellaceae</taxon>
        <taxon>Colletotrichum</taxon>
        <taxon>Colletotrichum destructivum species complex</taxon>
    </lineage>
</organism>
<dbReference type="FunFam" id="1.20.58.1020:FF:000001">
    <property type="entry name" value="DNA replication complex GINS protein PSF2"/>
    <property type="match status" value="1"/>
</dbReference>
<dbReference type="SUPFAM" id="SSF160059">
    <property type="entry name" value="PriA/YqbF domain"/>
    <property type="match status" value="1"/>
</dbReference>
<evidence type="ECO:0000256" key="2">
    <source>
        <dbReference type="ARBA" id="ARBA00010565"/>
    </source>
</evidence>
<evidence type="ECO:0000256" key="6">
    <source>
        <dbReference type="ARBA" id="ARBA00022829"/>
    </source>
</evidence>
<evidence type="ECO:0000256" key="1">
    <source>
        <dbReference type="ARBA" id="ARBA00004123"/>
    </source>
</evidence>
<evidence type="ECO:0000313" key="12">
    <source>
        <dbReference type="EMBL" id="TKW49515.1"/>
    </source>
</evidence>
<dbReference type="FunFam" id="3.40.5.50:FF:000001">
    <property type="entry name" value="DNA replication complex GINS protein PSF2"/>
    <property type="match status" value="1"/>
</dbReference>
<dbReference type="GO" id="GO:0007059">
    <property type="term" value="P:chromosome segregation"/>
    <property type="evidence" value="ECO:0007669"/>
    <property type="project" value="UniProtKB-KW"/>
</dbReference>
<dbReference type="CDD" id="cd21694">
    <property type="entry name" value="GINS_B_Psf2"/>
    <property type="match status" value="1"/>
</dbReference>
<dbReference type="AlphaFoldDB" id="A0A4U6X2Y4"/>
<sequence>MILAVTPLVLRAGRFAVGSTIQSRRRNPQSRRVRELQLQTSSDCCCCEKRPPLPPPSLQRNKMALPLPSGLVPAEVAFLCEMELVTIVPRQRLESIDLLGGATPALRPPARAELPLWLALLLKKQRRANIVPPRWLHPSSLAEIVHHETKRNPDAFSPPPPPPTRADAMGNARRWGAGRDEILSPPFLPSCTADAPPNALPYHWFELAEVLLAHASDDIPSSPEVRSLLRDLQEVRSAKMRQSTQDLAEGVDGVMSLRGVGAMELAESRGFFLGVLEGVRKIGASAEASRREEEEERENGDGDHDEDEDML</sequence>
<dbReference type="InterPro" id="IPR056784">
    <property type="entry name" value="PSF2_N"/>
</dbReference>
<dbReference type="Proteomes" id="UP000310108">
    <property type="component" value="Unassembled WGS sequence"/>
</dbReference>
<evidence type="ECO:0000259" key="10">
    <source>
        <dbReference type="Pfam" id="PF05916"/>
    </source>
</evidence>
<evidence type="ECO:0000313" key="13">
    <source>
        <dbReference type="Proteomes" id="UP000310108"/>
    </source>
</evidence>
<dbReference type="Pfam" id="PF05916">
    <property type="entry name" value="Sld5"/>
    <property type="match status" value="1"/>
</dbReference>
<dbReference type="GO" id="GO:0000811">
    <property type="term" value="C:GINS complex"/>
    <property type="evidence" value="ECO:0007669"/>
    <property type="project" value="TreeGrafter"/>
</dbReference>
<dbReference type="Gene3D" id="1.20.58.1020">
    <property type="match status" value="1"/>
</dbReference>
<gene>
    <name evidence="12" type="primary">PSF2</name>
    <name evidence="12" type="ORF">CTA1_3674</name>
</gene>
<accession>A0A4U6X2Y4</accession>
<dbReference type="InterPro" id="IPR036224">
    <property type="entry name" value="GINS_bundle-like_dom_sf"/>
</dbReference>
<comment type="caution">
    <text evidence="12">The sequence shown here is derived from an EMBL/GenBank/DDBJ whole genome shotgun (WGS) entry which is preliminary data.</text>
</comment>
<feature type="compositionally biased region" description="Acidic residues" evidence="9">
    <location>
        <begin position="293"/>
        <end position="311"/>
    </location>
</feature>
<dbReference type="InterPro" id="IPR007257">
    <property type="entry name" value="GINS_Psf2"/>
</dbReference>
<keyword evidence="5" id="KW-0235">DNA replication</keyword>
<evidence type="ECO:0000256" key="8">
    <source>
        <dbReference type="ARBA" id="ARBA00025163"/>
    </source>
</evidence>
<dbReference type="CDD" id="cd11712">
    <property type="entry name" value="GINS_A_psf2"/>
    <property type="match status" value="1"/>
</dbReference>
<dbReference type="Pfam" id="PF25005">
    <property type="entry name" value="PSF2_N"/>
    <property type="match status" value="1"/>
</dbReference>
<evidence type="ECO:0000256" key="7">
    <source>
        <dbReference type="ARBA" id="ARBA00023242"/>
    </source>
</evidence>
<dbReference type="STRING" id="1306861.A0A4U6X2Y4"/>
<evidence type="ECO:0000256" key="5">
    <source>
        <dbReference type="ARBA" id="ARBA00022705"/>
    </source>
</evidence>
<dbReference type="SUPFAM" id="SSF158573">
    <property type="entry name" value="GINS helical bundle-like"/>
    <property type="match status" value="1"/>
</dbReference>
<feature type="domain" description="GINS subunit" evidence="10">
    <location>
        <begin position="193"/>
        <end position="282"/>
    </location>
</feature>
<dbReference type="InterPro" id="IPR021151">
    <property type="entry name" value="GINS_A"/>
</dbReference>
<keyword evidence="13" id="KW-1185">Reference proteome</keyword>
<dbReference type="Gene3D" id="3.40.5.50">
    <property type="match status" value="1"/>
</dbReference>
<feature type="region of interest" description="Disordered" evidence="9">
    <location>
        <begin position="284"/>
        <end position="311"/>
    </location>
</feature>
<dbReference type="GO" id="GO:0006260">
    <property type="term" value="P:DNA replication"/>
    <property type="evidence" value="ECO:0007669"/>
    <property type="project" value="UniProtKB-KW"/>
</dbReference>
<dbReference type="GO" id="GO:0000727">
    <property type="term" value="P:double-strand break repair via break-induced replication"/>
    <property type="evidence" value="ECO:0007669"/>
    <property type="project" value="TreeGrafter"/>
</dbReference>
<comment type="function">
    <text evidence="8">The GINS complex plays an essential role in the initiation of DNA replication. Has a role in chromosome segregation.</text>
</comment>
<comment type="similarity">
    <text evidence="2">Belongs to the GINS2/PSF2 family.</text>
</comment>
<evidence type="ECO:0000256" key="4">
    <source>
        <dbReference type="ARBA" id="ARBA00015139"/>
    </source>
</evidence>
<dbReference type="PANTHER" id="PTHR12772:SF0">
    <property type="entry name" value="DNA REPLICATION COMPLEX GINS PROTEIN PSF2"/>
    <property type="match status" value="1"/>
</dbReference>
<feature type="domain" description="DNA replication complex GINS protein PSF2 N-terminal" evidence="11">
    <location>
        <begin position="73"/>
        <end position="131"/>
    </location>
</feature>
<keyword evidence="7" id="KW-0539">Nucleus</keyword>
<protein>
    <recommendedName>
        <fullName evidence="4">DNA replication complex GINS protein PSF2</fullName>
    </recommendedName>
    <alternativeName>
        <fullName evidence="3">DNA replication complex GINS protein psf2</fullName>
    </alternativeName>
</protein>
<name>A0A4U6X2Y4_9PEZI</name>
<comment type="subcellular location">
    <subcellularLocation>
        <location evidence="1">Nucleus</location>
    </subcellularLocation>
</comment>
<dbReference type="EMBL" id="PJEX01000528">
    <property type="protein sequence ID" value="TKW49515.1"/>
    <property type="molecule type" value="Genomic_DNA"/>
</dbReference>
<evidence type="ECO:0000256" key="9">
    <source>
        <dbReference type="SAM" id="MobiDB-lite"/>
    </source>
</evidence>